<gene>
    <name evidence="15" type="primary">lrk-1</name>
    <name evidence="15" type="ORF">CEXT_19871</name>
</gene>
<dbReference type="SMART" id="SM00220">
    <property type="entry name" value="S_TKc"/>
    <property type="match status" value="1"/>
</dbReference>
<name>A0AAV4M388_CAEEX</name>
<evidence type="ECO:0000256" key="10">
    <source>
        <dbReference type="ARBA" id="ARBA00047899"/>
    </source>
</evidence>
<dbReference type="Pfam" id="PF00069">
    <property type="entry name" value="Pkinase"/>
    <property type="match status" value="1"/>
</dbReference>
<dbReference type="InterPro" id="IPR008271">
    <property type="entry name" value="Ser/Thr_kinase_AS"/>
</dbReference>
<sequence>MLQCPLHGNQSLLQIAPDTIFVDLGERHLIPPDSVRRGKMLGRGAFGFVFKANIKQRGSNTYTEVAMKMLQPVDPGFGAKQSDTAAYKAAWNKWQRDPLQYACKAYCTARQELNILLSLRHQNIVPLVGVCTRPLALVLQLAPMGALDSILKNYRRSGAKLDVYVLQRIVFQIAKALEYLHQQHIIYRDLKSENVLVWELPPPFHPSTPIPLVETKLADYGISRSTLPTGTKGFGGTEGFMAPEIMRYNGEEEYTEKVDCQECVKDHILDGGRPSLTKRDMAYPTVPFGSHDTVLVPTSKRSTFSQPDCFHCPGS</sequence>
<comment type="similarity">
    <text evidence="1">Belongs to the protein kinase superfamily. TKL Ser/Thr protein kinase family. ROCO subfamily.</text>
</comment>
<dbReference type="PANTHER" id="PTHR44329:SF288">
    <property type="entry name" value="MITOGEN-ACTIVATED PROTEIN KINASE KINASE KINASE 20"/>
    <property type="match status" value="1"/>
</dbReference>
<evidence type="ECO:0000313" key="16">
    <source>
        <dbReference type="Proteomes" id="UP001054945"/>
    </source>
</evidence>
<keyword evidence="7 12" id="KW-0547">Nucleotide-binding</keyword>
<evidence type="ECO:0000256" key="2">
    <source>
        <dbReference type="ARBA" id="ARBA00012513"/>
    </source>
</evidence>
<evidence type="ECO:0000256" key="7">
    <source>
        <dbReference type="ARBA" id="ARBA00022741"/>
    </source>
</evidence>
<dbReference type="FunFam" id="3.30.200.20:FF:000803">
    <property type="entry name" value="Probable serine/threonine-protein kinase roco4"/>
    <property type="match status" value="1"/>
</dbReference>
<dbReference type="PANTHER" id="PTHR44329">
    <property type="entry name" value="SERINE/THREONINE-PROTEIN KINASE TNNI3K-RELATED"/>
    <property type="match status" value="1"/>
</dbReference>
<dbReference type="SUPFAM" id="SSF56112">
    <property type="entry name" value="Protein kinase-like (PK-like)"/>
    <property type="match status" value="1"/>
</dbReference>
<dbReference type="Proteomes" id="UP001054945">
    <property type="component" value="Unassembled WGS sequence"/>
</dbReference>
<evidence type="ECO:0000256" key="6">
    <source>
        <dbReference type="ARBA" id="ARBA00022737"/>
    </source>
</evidence>
<keyword evidence="5" id="KW-0808">Transferase</keyword>
<reference evidence="15 16" key="1">
    <citation type="submission" date="2021-06" db="EMBL/GenBank/DDBJ databases">
        <title>Caerostris extrusa draft genome.</title>
        <authorList>
            <person name="Kono N."/>
            <person name="Arakawa K."/>
        </authorList>
    </citation>
    <scope>NUCLEOTIDE SEQUENCE [LARGE SCALE GENOMIC DNA]</scope>
</reference>
<dbReference type="InterPro" id="IPR011009">
    <property type="entry name" value="Kinase-like_dom_sf"/>
</dbReference>
<keyword evidence="9 12" id="KW-0067">ATP-binding</keyword>
<comment type="catalytic activity">
    <reaction evidence="10">
        <text>L-threonyl-[protein] + ATP = O-phospho-L-threonyl-[protein] + ADP + H(+)</text>
        <dbReference type="Rhea" id="RHEA:46608"/>
        <dbReference type="Rhea" id="RHEA-COMP:11060"/>
        <dbReference type="Rhea" id="RHEA-COMP:11605"/>
        <dbReference type="ChEBI" id="CHEBI:15378"/>
        <dbReference type="ChEBI" id="CHEBI:30013"/>
        <dbReference type="ChEBI" id="CHEBI:30616"/>
        <dbReference type="ChEBI" id="CHEBI:61977"/>
        <dbReference type="ChEBI" id="CHEBI:456216"/>
        <dbReference type="EC" id="2.7.11.1"/>
    </reaction>
</comment>
<evidence type="ECO:0000256" key="13">
    <source>
        <dbReference type="RuleBase" id="RU000304"/>
    </source>
</evidence>
<evidence type="ECO:0000256" key="11">
    <source>
        <dbReference type="ARBA" id="ARBA00048679"/>
    </source>
</evidence>
<dbReference type="InterPro" id="IPR000719">
    <property type="entry name" value="Prot_kinase_dom"/>
</dbReference>
<keyword evidence="16" id="KW-1185">Reference proteome</keyword>
<evidence type="ECO:0000256" key="8">
    <source>
        <dbReference type="ARBA" id="ARBA00022777"/>
    </source>
</evidence>
<dbReference type="PROSITE" id="PS00107">
    <property type="entry name" value="PROTEIN_KINASE_ATP"/>
    <property type="match status" value="1"/>
</dbReference>
<feature type="binding site" evidence="12">
    <location>
        <position position="68"/>
    </location>
    <ligand>
        <name>ATP</name>
        <dbReference type="ChEBI" id="CHEBI:30616"/>
    </ligand>
</feature>
<comment type="catalytic activity">
    <reaction evidence="11">
        <text>L-seryl-[protein] + ATP = O-phospho-L-seryl-[protein] + ADP + H(+)</text>
        <dbReference type="Rhea" id="RHEA:17989"/>
        <dbReference type="Rhea" id="RHEA-COMP:9863"/>
        <dbReference type="Rhea" id="RHEA-COMP:11604"/>
        <dbReference type="ChEBI" id="CHEBI:15378"/>
        <dbReference type="ChEBI" id="CHEBI:29999"/>
        <dbReference type="ChEBI" id="CHEBI:30616"/>
        <dbReference type="ChEBI" id="CHEBI:83421"/>
        <dbReference type="ChEBI" id="CHEBI:456216"/>
        <dbReference type="EC" id="2.7.11.1"/>
    </reaction>
</comment>
<dbReference type="GO" id="GO:0005737">
    <property type="term" value="C:cytoplasm"/>
    <property type="evidence" value="ECO:0007669"/>
    <property type="project" value="UniProtKB-ARBA"/>
</dbReference>
<dbReference type="Gene3D" id="3.30.200.20">
    <property type="entry name" value="Phosphorylase Kinase, domain 1"/>
    <property type="match status" value="1"/>
</dbReference>
<dbReference type="EMBL" id="BPLR01019320">
    <property type="protein sequence ID" value="GIX66531.1"/>
    <property type="molecule type" value="Genomic_DNA"/>
</dbReference>
<evidence type="ECO:0000256" key="5">
    <source>
        <dbReference type="ARBA" id="ARBA00022679"/>
    </source>
</evidence>
<dbReference type="Gene3D" id="1.10.510.10">
    <property type="entry name" value="Transferase(Phosphotransferase) domain 1"/>
    <property type="match status" value="1"/>
</dbReference>
<evidence type="ECO:0000256" key="1">
    <source>
        <dbReference type="ARBA" id="ARBA00008171"/>
    </source>
</evidence>
<keyword evidence="4" id="KW-0433">Leucine-rich repeat</keyword>
<accession>A0AAV4M388</accession>
<feature type="domain" description="Protein kinase" evidence="14">
    <location>
        <begin position="35"/>
        <end position="315"/>
    </location>
</feature>
<keyword evidence="8" id="KW-0418">Kinase</keyword>
<protein>
    <recommendedName>
        <fullName evidence="2">non-specific serine/threonine protein kinase</fullName>
        <ecNumber evidence="2">2.7.11.1</ecNumber>
    </recommendedName>
</protein>
<organism evidence="15 16">
    <name type="scientific">Caerostris extrusa</name>
    <name type="common">Bark spider</name>
    <name type="synonym">Caerostris bankana</name>
    <dbReference type="NCBI Taxonomy" id="172846"/>
    <lineage>
        <taxon>Eukaryota</taxon>
        <taxon>Metazoa</taxon>
        <taxon>Ecdysozoa</taxon>
        <taxon>Arthropoda</taxon>
        <taxon>Chelicerata</taxon>
        <taxon>Arachnida</taxon>
        <taxon>Araneae</taxon>
        <taxon>Araneomorphae</taxon>
        <taxon>Entelegynae</taxon>
        <taxon>Araneoidea</taxon>
        <taxon>Araneidae</taxon>
        <taxon>Caerostris</taxon>
    </lineage>
</organism>
<dbReference type="PROSITE" id="PS00108">
    <property type="entry name" value="PROTEIN_KINASE_ST"/>
    <property type="match status" value="1"/>
</dbReference>
<keyword evidence="3 13" id="KW-0723">Serine/threonine-protein kinase</keyword>
<evidence type="ECO:0000313" key="15">
    <source>
        <dbReference type="EMBL" id="GIX66531.1"/>
    </source>
</evidence>
<dbReference type="InterPro" id="IPR017441">
    <property type="entry name" value="Protein_kinase_ATP_BS"/>
</dbReference>
<evidence type="ECO:0000256" key="4">
    <source>
        <dbReference type="ARBA" id="ARBA00022614"/>
    </source>
</evidence>
<proteinExistence type="inferred from homology"/>
<comment type="caution">
    <text evidence="15">The sequence shown here is derived from an EMBL/GenBank/DDBJ whole genome shotgun (WGS) entry which is preliminary data.</text>
</comment>
<evidence type="ECO:0000259" key="14">
    <source>
        <dbReference type="PROSITE" id="PS50011"/>
    </source>
</evidence>
<dbReference type="PROSITE" id="PS50011">
    <property type="entry name" value="PROTEIN_KINASE_DOM"/>
    <property type="match status" value="1"/>
</dbReference>
<evidence type="ECO:0000256" key="3">
    <source>
        <dbReference type="ARBA" id="ARBA00022527"/>
    </source>
</evidence>
<dbReference type="InterPro" id="IPR051681">
    <property type="entry name" value="Ser/Thr_Kinases-Pseudokinases"/>
</dbReference>
<keyword evidence="6" id="KW-0677">Repeat</keyword>
<evidence type="ECO:0000256" key="12">
    <source>
        <dbReference type="PROSITE-ProRule" id="PRU10141"/>
    </source>
</evidence>
<dbReference type="AlphaFoldDB" id="A0AAV4M388"/>
<evidence type="ECO:0000256" key="9">
    <source>
        <dbReference type="ARBA" id="ARBA00022840"/>
    </source>
</evidence>
<dbReference type="GO" id="GO:0005524">
    <property type="term" value="F:ATP binding"/>
    <property type="evidence" value="ECO:0007669"/>
    <property type="project" value="UniProtKB-UniRule"/>
</dbReference>
<dbReference type="EC" id="2.7.11.1" evidence="2"/>
<dbReference type="GO" id="GO:0004674">
    <property type="term" value="F:protein serine/threonine kinase activity"/>
    <property type="evidence" value="ECO:0007669"/>
    <property type="project" value="UniProtKB-KW"/>
</dbReference>